<feature type="coiled-coil region" evidence="1">
    <location>
        <begin position="104"/>
        <end position="136"/>
    </location>
</feature>
<name>A0AA47MVT9_MERPO</name>
<reference evidence="3" key="1">
    <citation type="journal article" date="2023" name="Front. Mar. Sci.">
        <title>A new Merluccius polli reference genome to investigate the effects of global change in West African waters.</title>
        <authorList>
            <person name="Mateo J.L."/>
            <person name="Blanco-Fernandez C."/>
            <person name="Garcia-Vazquez E."/>
            <person name="Machado-Schiaffino G."/>
        </authorList>
    </citation>
    <scope>NUCLEOTIDE SEQUENCE</scope>
    <source>
        <strain evidence="3">C29</strain>
        <tissue evidence="3">Fin</tissue>
    </source>
</reference>
<keyword evidence="4" id="KW-1185">Reference proteome</keyword>
<sequence>MGAKKKNQSNTTGRGSAPPPFTVSEELAFANNEGRPMMAGVAGGLSSDPTASVGLSDAYVVDTNIVLREPPTVAFNLQEENIDDDETLSACESRVTMEVRTDNVRELYKRNLELDNEKKLLEIKKLKLEIQLLERNILRQCQGIGSVPKDSVSGETPVLSVL</sequence>
<keyword evidence="1" id="KW-0175">Coiled coil</keyword>
<dbReference type="Proteomes" id="UP001174136">
    <property type="component" value="Unassembled WGS sequence"/>
</dbReference>
<evidence type="ECO:0000313" key="4">
    <source>
        <dbReference type="Proteomes" id="UP001174136"/>
    </source>
</evidence>
<evidence type="ECO:0000256" key="2">
    <source>
        <dbReference type="SAM" id="MobiDB-lite"/>
    </source>
</evidence>
<proteinExistence type="predicted"/>
<gene>
    <name evidence="3" type="ORF">N1851_013042</name>
</gene>
<feature type="region of interest" description="Disordered" evidence="2">
    <location>
        <begin position="1"/>
        <end position="23"/>
    </location>
</feature>
<evidence type="ECO:0000256" key="1">
    <source>
        <dbReference type="SAM" id="Coils"/>
    </source>
</evidence>
<dbReference type="AlphaFoldDB" id="A0AA47MVT9"/>
<comment type="caution">
    <text evidence="3">The sequence shown here is derived from an EMBL/GenBank/DDBJ whole genome shotgun (WGS) entry which is preliminary data.</text>
</comment>
<dbReference type="EMBL" id="JAOPHQ010002301">
    <property type="protein sequence ID" value="KAK0147479.1"/>
    <property type="molecule type" value="Genomic_DNA"/>
</dbReference>
<organism evidence="3 4">
    <name type="scientific">Merluccius polli</name>
    <name type="common">Benguela hake</name>
    <name type="synonym">Merluccius cadenati</name>
    <dbReference type="NCBI Taxonomy" id="89951"/>
    <lineage>
        <taxon>Eukaryota</taxon>
        <taxon>Metazoa</taxon>
        <taxon>Chordata</taxon>
        <taxon>Craniata</taxon>
        <taxon>Vertebrata</taxon>
        <taxon>Euteleostomi</taxon>
        <taxon>Actinopterygii</taxon>
        <taxon>Neopterygii</taxon>
        <taxon>Teleostei</taxon>
        <taxon>Neoteleostei</taxon>
        <taxon>Acanthomorphata</taxon>
        <taxon>Zeiogadaria</taxon>
        <taxon>Gadariae</taxon>
        <taxon>Gadiformes</taxon>
        <taxon>Gadoidei</taxon>
        <taxon>Merlucciidae</taxon>
        <taxon>Merluccius</taxon>
    </lineage>
</organism>
<protein>
    <submittedName>
        <fullName evidence="3">Uncharacterized protein</fullName>
    </submittedName>
</protein>
<accession>A0AA47MVT9</accession>
<evidence type="ECO:0000313" key="3">
    <source>
        <dbReference type="EMBL" id="KAK0147479.1"/>
    </source>
</evidence>